<keyword evidence="7" id="KW-1185">Reference proteome</keyword>
<comment type="caution">
    <text evidence="6">The sequence shown here is derived from an EMBL/GenBank/DDBJ whole genome shotgun (WGS) entry which is preliminary data.</text>
</comment>
<name>A0A972FR68_9GAMM</name>
<dbReference type="EMBL" id="JAAXYH010000003">
    <property type="protein sequence ID" value="NMH64668.1"/>
    <property type="molecule type" value="Genomic_DNA"/>
</dbReference>
<dbReference type="InterPro" id="IPR002130">
    <property type="entry name" value="Cyclophilin-type_PPIase_dom"/>
</dbReference>
<dbReference type="Proteomes" id="UP000737113">
    <property type="component" value="Unassembled WGS sequence"/>
</dbReference>
<dbReference type="Gene3D" id="2.40.100.10">
    <property type="entry name" value="Cyclophilin-like"/>
    <property type="match status" value="1"/>
</dbReference>
<dbReference type="PANTHER" id="PTHR43246">
    <property type="entry name" value="PEPTIDYL-PROLYL CIS-TRANS ISOMERASE CYP38, CHLOROPLASTIC"/>
    <property type="match status" value="1"/>
</dbReference>
<keyword evidence="1 3" id="KW-0697">Rotamase</keyword>
<dbReference type="InterPro" id="IPR029000">
    <property type="entry name" value="Cyclophilin-like_dom_sf"/>
</dbReference>
<evidence type="ECO:0000313" key="6">
    <source>
        <dbReference type="EMBL" id="NMH64668.1"/>
    </source>
</evidence>
<evidence type="ECO:0000256" key="4">
    <source>
        <dbReference type="SAM" id="SignalP"/>
    </source>
</evidence>
<dbReference type="PRINTS" id="PR00153">
    <property type="entry name" value="CSAPPISMRASE"/>
</dbReference>
<sequence>MKKLLVLTLSSLVFACGSGEDGNPVPPPVTPPETPPSLEADICYLMSTSMGEIRLAIDLSNTQVTGQNFKQYADKGFYDGTLFHRAIDNFVIQGGGFTTELTPKPADAPIKNEASVGLSNKRGTLAMARTNDPDSATSQFFINILDNPQLDASASSYGYAVFGEVTQGMEVVDQISIVETATVKGMADVPKTEVLIDSLTEVTCN</sequence>
<feature type="domain" description="PPIase cyclophilin-type" evidence="5">
    <location>
        <begin position="47"/>
        <end position="201"/>
    </location>
</feature>
<dbReference type="SUPFAM" id="SSF50891">
    <property type="entry name" value="Cyclophilin-like"/>
    <property type="match status" value="1"/>
</dbReference>
<dbReference type="EC" id="5.2.1.8" evidence="3"/>
<dbReference type="InterPro" id="IPR044665">
    <property type="entry name" value="E_coli_cyclophilin_A-like"/>
</dbReference>
<evidence type="ECO:0000256" key="1">
    <source>
        <dbReference type="ARBA" id="ARBA00023110"/>
    </source>
</evidence>
<dbReference type="PROSITE" id="PS50072">
    <property type="entry name" value="CSA_PPIASE_2"/>
    <property type="match status" value="1"/>
</dbReference>
<gene>
    <name evidence="6" type="ORF">HC757_05735</name>
</gene>
<evidence type="ECO:0000259" key="5">
    <source>
        <dbReference type="PROSITE" id="PS50072"/>
    </source>
</evidence>
<evidence type="ECO:0000313" key="7">
    <source>
        <dbReference type="Proteomes" id="UP000737113"/>
    </source>
</evidence>
<evidence type="ECO:0000256" key="2">
    <source>
        <dbReference type="ARBA" id="ARBA00023235"/>
    </source>
</evidence>
<dbReference type="GO" id="GO:0003755">
    <property type="term" value="F:peptidyl-prolyl cis-trans isomerase activity"/>
    <property type="evidence" value="ECO:0007669"/>
    <property type="project" value="UniProtKB-UniRule"/>
</dbReference>
<proteinExistence type="inferred from homology"/>
<organism evidence="6 7">
    <name type="scientific">Shewanella salipaludis</name>
    <dbReference type="NCBI Taxonomy" id="2723052"/>
    <lineage>
        <taxon>Bacteria</taxon>
        <taxon>Pseudomonadati</taxon>
        <taxon>Pseudomonadota</taxon>
        <taxon>Gammaproteobacteria</taxon>
        <taxon>Alteromonadales</taxon>
        <taxon>Shewanellaceae</taxon>
        <taxon>Shewanella</taxon>
    </lineage>
</organism>
<dbReference type="Pfam" id="PF00160">
    <property type="entry name" value="Pro_isomerase"/>
    <property type="match status" value="1"/>
</dbReference>
<protein>
    <recommendedName>
        <fullName evidence="3">Peptidyl-prolyl cis-trans isomerase</fullName>
        <shortName evidence="3">PPIase</shortName>
        <ecNumber evidence="3">5.2.1.8</ecNumber>
    </recommendedName>
</protein>
<feature type="chain" id="PRO_5036833761" description="Peptidyl-prolyl cis-trans isomerase" evidence="4">
    <location>
        <begin position="16"/>
        <end position="205"/>
    </location>
</feature>
<dbReference type="RefSeq" id="WP_169563366.1">
    <property type="nucleotide sequence ID" value="NZ_JAAXYH010000003.1"/>
</dbReference>
<accession>A0A972FR68</accession>
<dbReference type="PROSITE" id="PS51257">
    <property type="entry name" value="PROKAR_LIPOPROTEIN"/>
    <property type="match status" value="1"/>
</dbReference>
<comment type="similarity">
    <text evidence="3">Belongs to the cyclophilin-type PPIase family.</text>
</comment>
<dbReference type="AlphaFoldDB" id="A0A972FR68"/>
<comment type="catalytic activity">
    <reaction evidence="3">
        <text>[protein]-peptidylproline (omega=180) = [protein]-peptidylproline (omega=0)</text>
        <dbReference type="Rhea" id="RHEA:16237"/>
        <dbReference type="Rhea" id="RHEA-COMP:10747"/>
        <dbReference type="Rhea" id="RHEA-COMP:10748"/>
        <dbReference type="ChEBI" id="CHEBI:83833"/>
        <dbReference type="ChEBI" id="CHEBI:83834"/>
        <dbReference type="EC" id="5.2.1.8"/>
    </reaction>
</comment>
<reference evidence="6" key="1">
    <citation type="submission" date="2020-04" db="EMBL/GenBank/DDBJ databases">
        <title>Description of Shewanella salipaludis sp. nov., isolated from a salt marsh.</title>
        <authorList>
            <person name="Park S."/>
            <person name="Yoon J.-H."/>
        </authorList>
    </citation>
    <scope>NUCLEOTIDE SEQUENCE</scope>
    <source>
        <strain evidence="6">SHSM-M6</strain>
    </source>
</reference>
<comment type="function">
    <text evidence="3">PPIases accelerate the folding of proteins. It catalyzes the cis-trans isomerization of proline imidic peptide bonds in oligopeptides.</text>
</comment>
<keyword evidence="4" id="KW-0732">Signal</keyword>
<keyword evidence="2 3" id="KW-0413">Isomerase</keyword>
<evidence type="ECO:0000256" key="3">
    <source>
        <dbReference type="RuleBase" id="RU363019"/>
    </source>
</evidence>
<feature type="signal peptide" evidence="4">
    <location>
        <begin position="1"/>
        <end position="15"/>
    </location>
</feature>